<gene>
    <name evidence="2" type="ORF">ZIOFF_062059</name>
</gene>
<dbReference type="Proteomes" id="UP000734854">
    <property type="component" value="Unassembled WGS sequence"/>
</dbReference>
<reference evidence="2 3" key="1">
    <citation type="submission" date="2020-08" db="EMBL/GenBank/DDBJ databases">
        <title>Plant Genome Project.</title>
        <authorList>
            <person name="Zhang R.-G."/>
        </authorList>
    </citation>
    <scope>NUCLEOTIDE SEQUENCE [LARGE SCALE GENOMIC DNA]</scope>
    <source>
        <tissue evidence="2">Rhizome</tissue>
    </source>
</reference>
<dbReference type="EMBL" id="JACMSC010000017">
    <property type="protein sequence ID" value="KAG6478616.1"/>
    <property type="molecule type" value="Genomic_DNA"/>
</dbReference>
<dbReference type="GO" id="GO:0004843">
    <property type="term" value="F:cysteine-type deubiquitinase activity"/>
    <property type="evidence" value="ECO:0007669"/>
    <property type="project" value="InterPro"/>
</dbReference>
<dbReference type="SUPFAM" id="SSF143791">
    <property type="entry name" value="DUSP-like"/>
    <property type="match status" value="1"/>
</dbReference>
<dbReference type="InterPro" id="IPR035927">
    <property type="entry name" value="DUSP-like_sf"/>
</dbReference>
<evidence type="ECO:0000259" key="1">
    <source>
        <dbReference type="PROSITE" id="PS51283"/>
    </source>
</evidence>
<evidence type="ECO:0000313" key="3">
    <source>
        <dbReference type="Proteomes" id="UP000734854"/>
    </source>
</evidence>
<protein>
    <recommendedName>
        <fullName evidence="1">DUSP domain-containing protein</fullName>
    </recommendedName>
</protein>
<proteinExistence type="predicted"/>
<organism evidence="2 3">
    <name type="scientific">Zingiber officinale</name>
    <name type="common">Ginger</name>
    <name type="synonym">Amomum zingiber</name>
    <dbReference type="NCBI Taxonomy" id="94328"/>
    <lineage>
        <taxon>Eukaryota</taxon>
        <taxon>Viridiplantae</taxon>
        <taxon>Streptophyta</taxon>
        <taxon>Embryophyta</taxon>
        <taxon>Tracheophyta</taxon>
        <taxon>Spermatophyta</taxon>
        <taxon>Magnoliopsida</taxon>
        <taxon>Liliopsida</taxon>
        <taxon>Zingiberales</taxon>
        <taxon>Zingiberaceae</taxon>
        <taxon>Zingiber</taxon>
    </lineage>
</organism>
<dbReference type="SMART" id="SM00695">
    <property type="entry name" value="DUSP"/>
    <property type="match status" value="1"/>
</dbReference>
<name>A0A8J5KAF4_ZINOF</name>
<feature type="domain" description="DUSP" evidence="1">
    <location>
        <begin position="10"/>
        <end position="123"/>
    </location>
</feature>
<sequence length="123" mass="13935">MEAARSATELSPEEERVLIRDLTIAAEALAKEGDTFFLITQRWWQSWLDYVNQDMASNSVNGSHHLDSGSPSTKRPLAIDNSDLIYDASSEVSNVETELHDTLVEGRDYILLPQQVWEKLNGW</sequence>
<evidence type="ECO:0000313" key="2">
    <source>
        <dbReference type="EMBL" id="KAG6478616.1"/>
    </source>
</evidence>
<dbReference type="InterPro" id="IPR006615">
    <property type="entry name" value="Pept_C19_DUSP"/>
</dbReference>
<dbReference type="Pfam" id="PF06337">
    <property type="entry name" value="DUSP"/>
    <property type="match status" value="1"/>
</dbReference>
<keyword evidence="3" id="KW-1185">Reference proteome</keyword>
<accession>A0A8J5KAF4</accession>
<dbReference type="AlphaFoldDB" id="A0A8J5KAF4"/>
<dbReference type="PROSITE" id="PS51283">
    <property type="entry name" value="DUSP"/>
    <property type="match status" value="1"/>
</dbReference>
<comment type="caution">
    <text evidence="2">The sequence shown here is derived from an EMBL/GenBank/DDBJ whole genome shotgun (WGS) entry which is preliminary data.</text>
</comment>
<dbReference type="Gene3D" id="3.30.2230.10">
    <property type="entry name" value="DUSP-like"/>
    <property type="match status" value="1"/>
</dbReference>